<organism evidence="1">
    <name type="scientific">hydrothermal vent metagenome</name>
    <dbReference type="NCBI Taxonomy" id="652676"/>
    <lineage>
        <taxon>unclassified sequences</taxon>
        <taxon>metagenomes</taxon>
        <taxon>ecological metagenomes</taxon>
    </lineage>
</organism>
<reference evidence="1" key="1">
    <citation type="submission" date="2016-10" db="EMBL/GenBank/DDBJ databases">
        <authorList>
            <person name="de Groot N.N."/>
        </authorList>
    </citation>
    <scope>NUCLEOTIDE SEQUENCE</scope>
</reference>
<dbReference type="InterPro" id="IPR015943">
    <property type="entry name" value="WD40/YVTN_repeat-like_dom_sf"/>
</dbReference>
<proteinExistence type="predicted"/>
<sequence>MPKYFIVLVTLLALFLSACSTKEVYKPKKISGKWRAYAPMESEIVDRSSNVALLENHKVLTKNGELNVTIAKNQRILSLSDGWVLSSSIDGNLTLTSENNSSLKEMFQLKNTIASASVKGDMLAVLFANDTIALYDIPSKSLLFKAQSGSSIASDMRIVNPYFMRGLVIFATLDGKVIIVSTQMKKELRTVLVSSADYFNNIIDLNLFDNKIIASTDTKMLSLTKKEIRQKYEIRNIAYGKKDIFITTKQGEVIALTPDLQVISKIKFPFAHFLGLIEKGENLYVLEKEGYLIIINKKTFDYKVKKVDIDDGFVFTGKNLFYVDDKEVLIP</sequence>
<gene>
    <name evidence="1" type="ORF">MNB_SM-5-744</name>
</gene>
<protein>
    <recommendedName>
        <fullName evidence="2">Lipoprotein</fullName>
    </recommendedName>
</protein>
<accession>A0A1W1CI79</accession>
<dbReference type="AlphaFoldDB" id="A0A1W1CI79"/>
<dbReference type="EMBL" id="FPHH01000087">
    <property type="protein sequence ID" value="SFV65474.1"/>
    <property type="molecule type" value="Genomic_DNA"/>
</dbReference>
<evidence type="ECO:0000313" key="1">
    <source>
        <dbReference type="EMBL" id="SFV65474.1"/>
    </source>
</evidence>
<name>A0A1W1CI79_9ZZZZ</name>
<dbReference type="InterPro" id="IPR036322">
    <property type="entry name" value="WD40_repeat_dom_sf"/>
</dbReference>
<dbReference type="PROSITE" id="PS51257">
    <property type="entry name" value="PROKAR_LIPOPROTEIN"/>
    <property type="match status" value="1"/>
</dbReference>
<dbReference type="SUPFAM" id="SSF50978">
    <property type="entry name" value="WD40 repeat-like"/>
    <property type="match status" value="1"/>
</dbReference>
<dbReference type="Gene3D" id="2.130.10.10">
    <property type="entry name" value="YVTN repeat-like/Quinoprotein amine dehydrogenase"/>
    <property type="match status" value="1"/>
</dbReference>
<evidence type="ECO:0008006" key="2">
    <source>
        <dbReference type="Google" id="ProtNLM"/>
    </source>
</evidence>